<comment type="caution">
    <text evidence="5">The sequence shown here is derived from an EMBL/GenBank/DDBJ whole genome shotgun (WGS) entry which is preliminary data.</text>
</comment>
<dbReference type="Gene3D" id="3.40.50.1000">
    <property type="entry name" value="HAD superfamily/HAD-like"/>
    <property type="match status" value="1"/>
</dbReference>
<dbReference type="InterPro" id="IPR006439">
    <property type="entry name" value="HAD-SF_hydro_IA"/>
</dbReference>
<dbReference type="SUPFAM" id="SSF56784">
    <property type="entry name" value="HAD-like"/>
    <property type="match status" value="1"/>
</dbReference>
<dbReference type="OrthoDB" id="9792518at2"/>
<sequence length="216" mass="24676">MKKNKAIIFDLDGTLIDSVLDIALCMNEVLEELNLKSYEIEEYNYFLGGGVDVLVNNVLKNPSKELKQLVTKRFQEVYETTLHSNTKAYEGVYELLKQLQNRGFNIAVLSNKPHKFTKGYVDKIFKQFNLKEVHGQKDAIPKKPNPQAAINIAKSFNIPCQDIYFVGDTKVDMQTANNANMISIGVLWGFRNEQELKDYGAKYIVKHPLEILDIVN</sequence>
<dbReference type="InterPro" id="IPR036412">
    <property type="entry name" value="HAD-like_sf"/>
</dbReference>
<dbReference type="RefSeq" id="WP_101185497.1">
    <property type="nucleotide sequence ID" value="NZ_CP031218.1"/>
</dbReference>
<comment type="pathway">
    <text evidence="2">Organic acid metabolism; glycolate biosynthesis; glycolate from 2-phosphoglycolate: step 1/1.</text>
</comment>
<dbReference type="SFLD" id="SFLDG01129">
    <property type="entry name" value="C1.5:_HAD__Beta-PGM__Phosphata"/>
    <property type="match status" value="1"/>
</dbReference>
<evidence type="ECO:0000256" key="2">
    <source>
        <dbReference type="ARBA" id="ARBA00004818"/>
    </source>
</evidence>
<dbReference type="GO" id="GO:0005829">
    <property type="term" value="C:cytosol"/>
    <property type="evidence" value="ECO:0007669"/>
    <property type="project" value="TreeGrafter"/>
</dbReference>
<protein>
    <recommendedName>
        <fullName evidence="4">phosphoglycolate phosphatase</fullName>
        <ecNumber evidence="4">3.1.3.18</ecNumber>
    </recommendedName>
</protein>
<dbReference type="PRINTS" id="PR00413">
    <property type="entry name" value="HADHALOGNASE"/>
</dbReference>
<evidence type="ECO:0000256" key="3">
    <source>
        <dbReference type="ARBA" id="ARBA00006171"/>
    </source>
</evidence>
<proteinExistence type="inferred from homology"/>
<dbReference type="KEGG" id="ahs:AHALO_2680"/>
<dbReference type="Gene3D" id="1.10.150.240">
    <property type="entry name" value="Putative phosphatase, domain 2"/>
    <property type="match status" value="1"/>
</dbReference>
<dbReference type="Proteomes" id="UP000233248">
    <property type="component" value="Unassembled WGS sequence"/>
</dbReference>
<evidence type="ECO:0000313" key="5">
    <source>
        <dbReference type="EMBL" id="PKI80098.1"/>
    </source>
</evidence>
<dbReference type="SFLD" id="SFLDG01135">
    <property type="entry name" value="C1.5.6:_HAD__Beta-PGM__Phospha"/>
    <property type="match status" value="1"/>
</dbReference>
<dbReference type="SFLD" id="SFLDS00003">
    <property type="entry name" value="Haloacid_Dehalogenase"/>
    <property type="match status" value="1"/>
</dbReference>
<keyword evidence="5" id="KW-0378">Hydrolase</keyword>
<comment type="similarity">
    <text evidence="3">Belongs to the HAD-like hydrolase superfamily. CbbY/CbbZ/Gph/YieH family.</text>
</comment>
<dbReference type="PANTHER" id="PTHR43434:SF1">
    <property type="entry name" value="PHOSPHOGLYCOLATE PHOSPHATASE"/>
    <property type="match status" value="1"/>
</dbReference>
<reference evidence="5 6" key="1">
    <citation type="submission" date="2017-09" db="EMBL/GenBank/DDBJ databases">
        <title>Genomics of the genus Arcobacter.</title>
        <authorList>
            <person name="Perez-Cataluna A."/>
            <person name="Figueras M.J."/>
            <person name="Salas-Masso N."/>
        </authorList>
    </citation>
    <scope>NUCLEOTIDE SEQUENCE [LARGE SCALE GENOMIC DNA]</scope>
    <source>
        <strain evidence="5 6">DSM 18005</strain>
    </source>
</reference>
<dbReference type="InterPro" id="IPR023214">
    <property type="entry name" value="HAD_sf"/>
</dbReference>
<dbReference type="NCBIfam" id="TIGR01509">
    <property type="entry name" value="HAD-SF-IA-v3"/>
    <property type="match status" value="1"/>
</dbReference>
<name>A0A2N1J0K3_9BACT</name>
<evidence type="ECO:0000256" key="1">
    <source>
        <dbReference type="ARBA" id="ARBA00000830"/>
    </source>
</evidence>
<comment type="catalytic activity">
    <reaction evidence="1">
        <text>2-phosphoglycolate + H2O = glycolate + phosphate</text>
        <dbReference type="Rhea" id="RHEA:14369"/>
        <dbReference type="ChEBI" id="CHEBI:15377"/>
        <dbReference type="ChEBI" id="CHEBI:29805"/>
        <dbReference type="ChEBI" id="CHEBI:43474"/>
        <dbReference type="ChEBI" id="CHEBI:58033"/>
        <dbReference type="EC" id="3.1.3.18"/>
    </reaction>
</comment>
<dbReference type="EMBL" id="NXIF01000041">
    <property type="protein sequence ID" value="PKI80098.1"/>
    <property type="molecule type" value="Genomic_DNA"/>
</dbReference>
<dbReference type="PANTHER" id="PTHR43434">
    <property type="entry name" value="PHOSPHOGLYCOLATE PHOSPHATASE"/>
    <property type="match status" value="1"/>
</dbReference>
<dbReference type="NCBIfam" id="TIGR01549">
    <property type="entry name" value="HAD-SF-IA-v1"/>
    <property type="match status" value="1"/>
</dbReference>
<organism evidence="5 6">
    <name type="scientific">Malaciobacter halophilus</name>
    <dbReference type="NCBI Taxonomy" id="197482"/>
    <lineage>
        <taxon>Bacteria</taxon>
        <taxon>Pseudomonadati</taxon>
        <taxon>Campylobacterota</taxon>
        <taxon>Epsilonproteobacteria</taxon>
        <taxon>Campylobacterales</taxon>
        <taxon>Arcobacteraceae</taxon>
        <taxon>Malaciobacter</taxon>
    </lineage>
</organism>
<accession>A0A2N1J0K3</accession>
<dbReference type="AlphaFoldDB" id="A0A2N1J0K3"/>
<evidence type="ECO:0000256" key="4">
    <source>
        <dbReference type="ARBA" id="ARBA00013078"/>
    </source>
</evidence>
<dbReference type="EC" id="3.1.3.18" evidence="4"/>
<dbReference type="InterPro" id="IPR023198">
    <property type="entry name" value="PGP-like_dom2"/>
</dbReference>
<dbReference type="InterPro" id="IPR041492">
    <property type="entry name" value="HAD_2"/>
</dbReference>
<evidence type="ECO:0000313" key="6">
    <source>
        <dbReference type="Proteomes" id="UP000233248"/>
    </source>
</evidence>
<keyword evidence="6" id="KW-1185">Reference proteome</keyword>
<dbReference type="GO" id="GO:0008967">
    <property type="term" value="F:phosphoglycolate phosphatase activity"/>
    <property type="evidence" value="ECO:0007669"/>
    <property type="project" value="UniProtKB-EC"/>
</dbReference>
<dbReference type="Pfam" id="PF13419">
    <property type="entry name" value="HAD_2"/>
    <property type="match status" value="1"/>
</dbReference>
<dbReference type="InterPro" id="IPR050155">
    <property type="entry name" value="HAD-like_hydrolase_sf"/>
</dbReference>
<gene>
    <name evidence="5" type="ORF">CP960_10770</name>
</gene>
<dbReference type="GO" id="GO:0006281">
    <property type="term" value="P:DNA repair"/>
    <property type="evidence" value="ECO:0007669"/>
    <property type="project" value="TreeGrafter"/>
</dbReference>